<keyword evidence="1" id="KW-1133">Transmembrane helix</keyword>
<feature type="transmembrane region" description="Helical" evidence="1">
    <location>
        <begin position="114"/>
        <end position="133"/>
    </location>
</feature>
<organism evidence="2 3">
    <name type="scientific">Apibacter mensalis</name>
    <dbReference type="NCBI Taxonomy" id="1586267"/>
    <lineage>
        <taxon>Bacteria</taxon>
        <taxon>Pseudomonadati</taxon>
        <taxon>Bacteroidota</taxon>
        <taxon>Flavobacteriia</taxon>
        <taxon>Flavobacteriales</taxon>
        <taxon>Weeksellaceae</taxon>
        <taxon>Apibacter</taxon>
    </lineage>
</organism>
<dbReference type="AlphaFoldDB" id="A0A0X3AN11"/>
<evidence type="ECO:0008006" key="4">
    <source>
        <dbReference type="Google" id="ProtNLM"/>
    </source>
</evidence>
<feature type="transmembrane region" description="Helical" evidence="1">
    <location>
        <begin position="90"/>
        <end position="108"/>
    </location>
</feature>
<keyword evidence="3" id="KW-1185">Reference proteome</keyword>
<reference evidence="2 3" key="1">
    <citation type="submission" date="2016-01" db="EMBL/GenBank/DDBJ databases">
        <authorList>
            <person name="McClelland M."/>
            <person name="Jain A."/>
            <person name="Saraogi P."/>
            <person name="Mendelson R."/>
            <person name="Westerman R."/>
            <person name="SanMiguel P."/>
            <person name="Csonka L."/>
        </authorList>
    </citation>
    <scope>NUCLEOTIDE SEQUENCE [LARGE SCALE GENOMIC DNA]</scope>
    <source>
        <strain evidence="2 3">R-53146</strain>
    </source>
</reference>
<dbReference type="STRING" id="1586267.GCA_001418685_00255"/>
<name>A0A0X3AN11_9FLAO</name>
<dbReference type="EMBL" id="FCOR01000001">
    <property type="protein sequence ID" value="CVK15435.1"/>
    <property type="molecule type" value="Genomic_DNA"/>
</dbReference>
<sequence length="143" mass="16182">MYILFKNIHHYVGMITLVFVLLLTVVSFIYYLQERPISGQAKKISLLALIFTHTQIVLGIILFFSSPIFQSTSMKDIMGIAAVRRNYIEHPFSMVMVGALITIINAKIKKVPKITVWMLLMSAVSLALVLGMIPRSFWASFLS</sequence>
<evidence type="ECO:0000256" key="1">
    <source>
        <dbReference type="SAM" id="Phobius"/>
    </source>
</evidence>
<dbReference type="RefSeq" id="WP_055424660.1">
    <property type="nucleotide sequence ID" value="NZ_FCOR01000001.1"/>
</dbReference>
<feature type="transmembrane region" description="Helical" evidence="1">
    <location>
        <begin position="44"/>
        <end position="69"/>
    </location>
</feature>
<gene>
    <name evidence="2" type="ORF">Ga0061079_101253</name>
</gene>
<keyword evidence="1" id="KW-0812">Transmembrane</keyword>
<accession>A0A0X3AN11</accession>
<proteinExistence type="predicted"/>
<evidence type="ECO:0000313" key="3">
    <source>
        <dbReference type="Proteomes" id="UP000182761"/>
    </source>
</evidence>
<feature type="transmembrane region" description="Helical" evidence="1">
    <location>
        <begin position="12"/>
        <end position="32"/>
    </location>
</feature>
<protein>
    <recommendedName>
        <fullName evidence="4">Cytochrome C and Quinol oxidase polypeptide I</fullName>
    </recommendedName>
</protein>
<dbReference type="OrthoDB" id="329514at2"/>
<evidence type="ECO:0000313" key="2">
    <source>
        <dbReference type="EMBL" id="CVK15435.1"/>
    </source>
</evidence>
<keyword evidence="1" id="KW-0472">Membrane</keyword>
<dbReference type="Proteomes" id="UP000182761">
    <property type="component" value="Unassembled WGS sequence"/>
</dbReference>